<keyword evidence="5" id="KW-0256">Endoplasmic reticulum</keyword>
<evidence type="ECO:0000256" key="4">
    <source>
        <dbReference type="ARBA" id="ARBA00022729"/>
    </source>
</evidence>
<evidence type="ECO:0000256" key="3">
    <source>
        <dbReference type="ARBA" id="ARBA00022679"/>
    </source>
</evidence>
<dbReference type="OMA" id="GHCELNR"/>
<keyword evidence="4" id="KW-0732">Signal</keyword>
<dbReference type="PANTHER" id="PTHR20961:SF148">
    <property type="entry name" value="EGF DOMAIN-SPECIFIC O-LINKED N-ACETYLGLUCOSAMINE TRANSFERASE"/>
    <property type="match status" value="1"/>
</dbReference>
<dbReference type="EC" id="2.4.1.255" evidence="1"/>
<evidence type="ECO:0000256" key="2">
    <source>
        <dbReference type="ARBA" id="ARBA00022676"/>
    </source>
</evidence>
<dbReference type="OrthoDB" id="529273at2759"/>
<evidence type="ECO:0000313" key="12">
    <source>
        <dbReference type="Proteomes" id="UP000025227"/>
    </source>
</evidence>
<sequence>MLRLVFLTITAVRCDWEINLNLPPKLLEYTIRNNEDLKEKEAALSNGRCWGYETNCSYEESYSAELGVPKCSTPGKRDRFYKQADFGYVAERSRMHDICISQDQKGSKLRCSDDLRYCQATNIFFHFKSWTAKNSKRYREDVVQRGEVGGNCAEFKAEVLVKNQNERGYLRSWADEFLHFESVPSFDLDDEHCDVIFDRPTVVMKLDASVNMYHHFCDFVNLYASQHINGSFSQQVDVVWWDTHSGGFVDSWFGDTWKAFSDSKPVELTALAGRRVCFRNAMFPLLARQAFGLYYNTPLEKDCHGTGLMHAFAHHVLHRLGIQQKGPLLDKIRVTILSRSTKFRRILNLDELKKALETISNISVNVVDYNGKVPFLEQLASTHNSDVFIGMHGAGLTHLLFLPDWGAIMELYNCDDRNCYKDLARLRGVKYFTWASDKHHLIYPENDGLHPQTGNPHKKFTNYRFDPDEFVRQVKMMVEYVRRHPKFVEERRRLRRSQRRVEEL</sequence>
<dbReference type="AlphaFoldDB" id="A0A7I4YI33"/>
<evidence type="ECO:0000256" key="5">
    <source>
        <dbReference type="ARBA" id="ARBA00022824"/>
    </source>
</evidence>
<comment type="catalytic activity">
    <reaction evidence="10">
        <text>L-threonyl-[protein] + UDP-N-acetyl-alpha-D-glucosamine = 3-O-(N-acetyl-beta-D-glucosaminyl)-L-threonyl-[protein] + UDP + H(+)</text>
        <dbReference type="Rhea" id="RHEA:48908"/>
        <dbReference type="Rhea" id="RHEA-COMP:11060"/>
        <dbReference type="Rhea" id="RHEA-COMP:12252"/>
        <dbReference type="ChEBI" id="CHEBI:15378"/>
        <dbReference type="ChEBI" id="CHEBI:30013"/>
        <dbReference type="ChEBI" id="CHEBI:57705"/>
        <dbReference type="ChEBI" id="CHEBI:58223"/>
        <dbReference type="ChEBI" id="CHEBI:90840"/>
        <dbReference type="EC" id="2.4.1.255"/>
    </reaction>
</comment>
<name>A0A7I4YI33_HAECO</name>
<accession>A0A7I4YI33</accession>
<reference evidence="13" key="1">
    <citation type="submission" date="2020-12" db="UniProtKB">
        <authorList>
            <consortium name="WormBaseParasite"/>
        </authorList>
    </citation>
    <scope>IDENTIFICATION</scope>
    <source>
        <strain evidence="13">MHco3</strain>
    </source>
</reference>
<evidence type="ECO:0000256" key="6">
    <source>
        <dbReference type="ARBA" id="ARBA00023180"/>
    </source>
</evidence>
<keyword evidence="3" id="KW-0808">Transferase</keyword>
<dbReference type="InterPro" id="IPR049625">
    <property type="entry name" value="Glyco_transf_61_cat"/>
</dbReference>
<dbReference type="Pfam" id="PF04577">
    <property type="entry name" value="Glyco_transf_61"/>
    <property type="match status" value="1"/>
</dbReference>
<dbReference type="WBParaSite" id="HCON_00104545-00001">
    <property type="protein sequence ID" value="HCON_00104545-00001"/>
    <property type="gene ID" value="HCON_00104545"/>
</dbReference>
<evidence type="ECO:0000256" key="1">
    <source>
        <dbReference type="ARBA" id="ARBA00011970"/>
    </source>
</evidence>
<evidence type="ECO:0000256" key="10">
    <source>
        <dbReference type="ARBA" id="ARBA00049432"/>
    </source>
</evidence>
<protein>
    <recommendedName>
        <fullName evidence="7">EGF domain-specific O-linked N-acetylglucosamine transferase</fullName>
        <ecNumber evidence="1">2.4.1.255</ecNumber>
    </recommendedName>
    <alternativeName>
        <fullName evidence="8">Extracellular O-linked N-acetylglucosamine transferase</fullName>
    </alternativeName>
</protein>
<evidence type="ECO:0000313" key="13">
    <source>
        <dbReference type="WBParaSite" id="HCON_00104545-00001"/>
    </source>
</evidence>
<dbReference type="GO" id="GO:0097363">
    <property type="term" value="F:protein O-acetylglucosaminyltransferase activity"/>
    <property type="evidence" value="ECO:0007669"/>
    <property type="project" value="UniProtKB-EC"/>
</dbReference>
<evidence type="ECO:0000256" key="7">
    <source>
        <dbReference type="ARBA" id="ARBA00040944"/>
    </source>
</evidence>
<keyword evidence="6" id="KW-0325">Glycoprotein</keyword>
<evidence type="ECO:0000256" key="9">
    <source>
        <dbReference type="ARBA" id="ARBA00048317"/>
    </source>
</evidence>
<dbReference type="PANTHER" id="PTHR20961">
    <property type="entry name" value="GLYCOSYLTRANSFERASE"/>
    <property type="match status" value="1"/>
</dbReference>
<evidence type="ECO:0000256" key="8">
    <source>
        <dbReference type="ARBA" id="ARBA00042574"/>
    </source>
</evidence>
<dbReference type="InterPro" id="IPR007657">
    <property type="entry name" value="Glycosyltransferase_61"/>
</dbReference>
<feature type="domain" description="Glycosyltransferase 61 catalytic" evidence="11">
    <location>
        <begin position="309"/>
        <end position="405"/>
    </location>
</feature>
<proteinExistence type="predicted"/>
<dbReference type="GO" id="GO:0005788">
    <property type="term" value="C:endoplasmic reticulum lumen"/>
    <property type="evidence" value="ECO:0007669"/>
    <property type="project" value="TreeGrafter"/>
</dbReference>
<evidence type="ECO:0000259" key="11">
    <source>
        <dbReference type="Pfam" id="PF04577"/>
    </source>
</evidence>
<keyword evidence="2" id="KW-0328">Glycosyltransferase</keyword>
<organism evidence="12 13">
    <name type="scientific">Haemonchus contortus</name>
    <name type="common">Barber pole worm</name>
    <dbReference type="NCBI Taxonomy" id="6289"/>
    <lineage>
        <taxon>Eukaryota</taxon>
        <taxon>Metazoa</taxon>
        <taxon>Ecdysozoa</taxon>
        <taxon>Nematoda</taxon>
        <taxon>Chromadorea</taxon>
        <taxon>Rhabditida</taxon>
        <taxon>Rhabditina</taxon>
        <taxon>Rhabditomorpha</taxon>
        <taxon>Strongyloidea</taxon>
        <taxon>Trichostrongylidae</taxon>
        <taxon>Haemonchus</taxon>
    </lineage>
</organism>
<dbReference type="Proteomes" id="UP000025227">
    <property type="component" value="Unplaced"/>
</dbReference>
<keyword evidence="12" id="KW-1185">Reference proteome</keyword>
<comment type="catalytic activity">
    <reaction evidence="9">
        <text>L-seryl-[protein] + UDP-N-acetyl-alpha-D-glucosamine = 3-O-(N-acetyl-beta-D-glucosaminyl)-L-seryl-[protein] + UDP + H(+)</text>
        <dbReference type="Rhea" id="RHEA:48904"/>
        <dbReference type="Rhea" id="RHEA-COMP:9863"/>
        <dbReference type="Rhea" id="RHEA-COMP:12251"/>
        <dbReference type="ChEBI" id="CHEBI:15378"/>
        <dbReference type="ChEBI" id="CHEBI:29999"/>
        <dbReference type="ChEBI" id="CHEBI:57705"/>
        <dbReference type="ChEBI" id="CHEBI:58223"/>
        <dbReference type="ChEBI" id="CHEBI:90838"/>
        <dbReference type="EC" id="2.4.1.255"/>
    </reaction>
</comment>